<evidence type="ECO:0000256" key="1">
    <source>
        <dbReference type="SAM" id="MobiDB-lite"/>
    </source>
</evidence>
<keyword evidence="5" id="KW-1185">Reference proteome</keyword>
<dbReference type="PANTHER" id="PTHR43662:SF3">
    <property type="entry name" value="DOMAIN PROTEIN, PUTATIVE (AFU_ORTHOLOGUE AFUA_6G11970)-RELATED"/>
    <property type="match status" value="1"/>
</dbReference>
<proteinExistence type="predicted"/>
<dbReference type="InterPro" id="IPR018535">
    <property type="entry name" value="DUF1996"/>
</dbReference>
<dbReference type="PROSITE" id="PS50022">
    <property type="entry name" value="FA58C_3"/>
    <property type="match status" value="1"/>
</dbReference>
<dbReference type="Gene3D" id="2.60.120.260">
    <property type="entry name" value="Galactose-binding domain-like"/>
    <property type="match status" value="1"/>
</dbReference>
<organism evidence="4 5">
    <name type="scientific">Agromyces allii</name>
    <dbReference type="NCBI Taxonomy" id="393607"/>
    <lineage>
        <taxon>Bacteria</taxon>
        <taxon>Bacillati</taxon>
        <taxon>Actinomycetota</taxon>
        <taxon>Actinomycetes</taxon>
        <taxon>Micrococcales</taxon>
        <taxon>Microbacteriaceae</taxon>
        <taxon>Agromyces</taxon>
    </lineage>
</organism>
<feature type="transmembrane region" description="Helical" evidence="2">
    <location>
        <begin position="34"/>
        <end position="57"/>
    </location>
</feature>
<dbReference type="InterPro" id="IPR008979">
    <property type="entry name" value="Galactose-bd-like_sf"/>
</dbReference>
<dbReference type="Proteomes" id="UP001499954">
    <property type="component" value="Unassembled WGS sequence"/>
</dbReference>
<dbReference type="InterPro" id="IPR000421">
    <property type="entry name" value="FA58C"/>
</dbReference>
<dbReference type="Pfam" id="PF09362">
    <property type="entry name" value="DUF1996"/>
    <property type="match status" value="1"/>
</dbReference>
<name>A0ABP5BD16_9MICO</name>
<protein>
    <recommendedName>
        <fullName evidence="3">F5/8 type C domain-containing protein</fullName>
    </recommendedName>
</protein>
<evidence type="ECO:0000313" key="4">
    <source>
        <dbReference type="EMBL" id="GAA1941331.1"/>
    </source>
</evidence>
<gene>
    <name evidence="4" type="ORF">GCM10009717_04510</name>
</gene>
<feature type="domain" description="F5/8 type C" evidence="3">
    <location>
        <begin position="52"/>
        <end position="189"/>
    </location>
</feature>
<dbReference type="RefSeq" id="WP_170298581.1">
    <property type="nucleotide sequence ID" value="NZ_BAAAMK010000001.1"/>
</dbReference>
<dbReference type="Pfam" id="PF22633">
    <property type="entry name" value="F5_F8_type_C_2"/>
    <property type="match status" value="1"/>
</dbReference>
<evidence type="ECO:0000313" key="5">
    <source>
        <dbReference type="Proteomes" id="UP001499954"/>
    </source>
</evidence>
<accession>A0ABP5BD16</accession>
<dbReference type="PANTHER" id="PTHR43662">
    <property type="match status" value="1"/>
</dbReference>
<dbReference type="SUPFAM" id="SSF49785">
    <property type="entry name" value="Galactose-binding domain-like"/>
    <property type="match status" value="1"/>
</dbReference>
<keyword evidence="2" id="KW-0472">Membrane</keyword>
<keyword evidence="2" id="KW-0812">Transmembrane</keyword>
<feature type="region of interest" description="Disordered" evidence="1">
    <location>
        <begin position="1"/>
        <end position="25"/>
    </location>
</feature>
<dbReference type="EMBL" id="BAAAMK010000001">
    <property type="protein sequence ID" value="GAA1941331.1"/>
    <property type="molecule type" value="Genomic_DNA"/>
</dbReference>
<feature type="region of interest" description="Disordered" evidence="1">
    <location>
        <begin position="72"/>
        <end position="97"/>
    </location>
</feature>
<evidence type="ECO:0000256" key="2">
    <source>
        <dbReference type="SAM" id="Phobius"/>
    </source>
</evidence>
<sequence>MFPLPIDRPEPVTADGARSASPSHTERIRRPLPFAIALAGLAAVGLVAGSLVAANVANAASGTLLSRGALTSASSSESGGLGPRFAVDGDRSTRWASNPSDAEWLRVDLGASHPLERVVLDWEAAYGEDFTIQVSDDAQSWDTVATVVDGTGGVQTLEFTGAGRYVQFVGSERGTGYGYSLHEFQVFGDGQVVDPEDPPVFNDEVTHHEFQANCTFSHNRPDDPIVFPGQPGASHLHTFVGNRSTDAFTTTDTLLANAGSTCTVPQDHSSYWFPALYKGTTVIEPDIPMTIYYKSGIDDYRKVQPFPQGLRFVAGDMKATVDSFRTAPGAVEGWECGGISKSWEIPAYCDPGTELNIRYQAPSCWDGMHLTPQAAQQMGHGPHMAYPVNGQCPMTHPIAVPMIEFKIAWPVSGDMSDVRLASGSDQSWHYDFFNAWEPEVLDRLVEQCINGGLQCNPRGYDLYKPHRGAVLDEQYNLIPKA</sequence>
<comment type="caution">
    <text evidence="4">The sequence shown here is derived from an EMBL/GenBank/DDBJ whole genome shotgun (WGS) entry which is preliminary data.</text>
</comment>
<keyword evidence="2" id="KW-1133">Transmembrane helix</keyword>
<reference evidence="5" key="1">
    <citation type="journal article" date="2019" name="Int. J. Syst. Evol. Microbiol.">
        <title>The Global Catalogue of Microorganisms (GCM) 10K type strain sequencing project: providing services to taxonomists for standard genome sequencing and annotation.</title>
        <authorList>
            <consortium name="The Broad Institute Genomics Platform"/>
            <consortium name="The Broad Institute Genome Sequencing Center for Infectious Disease"/>
            <person name="Wu L."/>
            <person name="Ma J."/>
        </authorList>
    </citation>
    <scope>NUCLEOTIDE SEQUENCE [LARGE SCALE GENOMIC DNA]</scope>
    <source>
        <strain evidence="5">JCM 13584</strain>
    </source>
</reference>
<evidence type="ECO:0000259" key="3">
    <source>
        <dbReference type="PROSITE" id="PS50022"/>
    </source>
</evidence>